<protein>
    <submittedName>
        <fullName evidence="2">Uncharacterized protein</fullName>
    </submittedName>
</protein>
<feature type="region of interest" description="Disordered" evidence="1">
    <location>
        <begin position="1"/>
        <end position="22"/>
    </location>
</feature>
<evidence type="ECO:0000313" key="2">
    <source>
        <dbReference type="EMBL" id="KAK7394088.1"/>
    </source>
</evidence>
<keyword evidence="3" id="KW-1185">Reference proteome</keyword>
<dbReference type="Proteomes" id="UP001498476">
    <property type="component" value="Unassembled WGS sequence"/>
</dbReference>
<evidence type="ECO:0000313" key="3">
    <source>
        <dbReference type="Proteomes" id="UP001498476"/>
    </source>
</evidence>
<organism evidence="2 3">
    <name type="scientific">Neonectria punicea</name>
    <dbReference type="NCBI Taxonomy" id="979145"/>
    <lineage>
        <taxon>Eukaryota</taxon>
        <taxon>Fungi</taxon>
        <taxon>Dikarya</taxon>
        <taxon>Ascomycota</taxon>
        <taxon>Pezizomycotina</taxon>
        <taxon>Sordariomycetes</taxon>
        <taxon>Hypocreomycetidae</taxon>
        <taxon>Hypocreales</taxon>
        <taxon>Nectriaceae</taxon>
        <taxon>Neonectria</taxon>
    </lineage>
</organism>
<gene>
    <name evidence="2" type="ORF">QQX98_013126</name>
</gene>
<dbReference type="EMBL" id="JAZAVJ010000499">
    <property type="protein sequence ID" value="KAK7394088.1"/>
    <property type="molecule type" value="Genomic_DNA"/>
</dbReference>
<sequence>MMSQEPDQAAQRPQPSFPAMADHLQGLSVQMGLCANLPAVDGGSAILQAVNTLTTKVDILAAKVDTLTTKVDNLGKQLGHSLSPRILP</sequence>
<reference evidence="2 3" key="1">
    <citation type="journal article" date="2025" name="Microbiol. Resour. Announc.">
        <title>Draft genome sequences for Neonectria magnoliae and Neonectria punicea, canker pathogens of Liriodendron tulipifera and Acer saccharum in West Virginia.</title>
        <authorList>
            <person name="Petronek H.M."/>
            <person name="Kasson M.T."/>
            <person name="Metheny A.M."/>
            <person name="Stauder C.M."/>
            <person name="Lovett B."/>
            <person name="Lynch S.C."/>
            <person name="Garnas J.R."/>
            <person name="Kasson L.R."/>
            <person name="Stajich J.E."/>
        </authorList>
    </citation>
    <scope>NUCLEOTIDE SEQUENCE [LARGE SCALE GENOMIC DNA]</scope>
    <source>
        <strain evidence="2 3">NRRL 64653</strain>
    </source>
</reference>
<evidence type="ECO:0000256" key="1">
    <source>
        <dbReference type="SAM" id="MobiDB-lite"/>
    </source>
</evidence>
<accession>A0ABR1GGY0</accession>
<proteinExistence type="predicted"/>
<name>A0ABR1GGY0_9HYPO</name>
<comment type="caution">
    <text evidence="2">The sequence shown here is derived from an EMBL/GenBank/DDBJ whole genome shotgun (WGS) entry which is preliminary data.</text>
</comment>
<feature type="compositionally biased region" description="Polar residues" evidence="1">
    <location>
        <begin position="1"/>
        <end position="14"/>
    </location>
</feature>